<dbReference type="InterPro" id="IPR013766">
    <property type="entry name" value="Thioredoxin_domain"/>
</dbReference>
<dbReference type="Proteomes" id="UP000028194">
    <property type="component" value="Chromosome"/>
</dbReference>
<protein>
    <submittedName>
        <fullName evidence="6">Peroxiredoxin</fullName>
        <ecNumber evidence="6">1.11.1.15</ecNumber>
    </submittedName>
</protein>
<dbReference type="Pfam" id="PF00578">
    <property type="entry name" value="AhpC-TSA"/>
    <property type="match status" value="1"/>
</dbReference>
<feature type="compositionally biased region" description="Polar residues" evidence="4">
    <location>
        <begin position="21"/>
        <end position="32"/>
    </location>
</feature>
<gene>
    <name evidence="6" type="ORF">NTE_01148</name>
</gene>
<dbReference type="EMBL" id="CP007174">
    <property type="protein sequence ID" value="AIF83221.1"/>
    <property type="molecule type" value="Genomic_DNA"/>
</dbReference>
<dbReference type="EC" id="1.11.1.15" evidence="6"/>
<proteinExistence type="predicted"/>
<evidence type="ECO:0000256" key="4">
    <source>
        <dbReference type="SAM" id="MobiDB-lite"/>
    </source>
</evidence>
<dbReference type="PANTHER" id="PTHR43110:SF1">
    <property type="entry name" value="THIOL PEROXIDASE"/>
    <property type="match status" value="1"/>
</dbReference>
<dbReference type="SUPFAM" id="SSF52833">
    <property type="entry name" value="Thioredoxin-like"/>
    <property type="match status" value="1"/>
</dbReference>
<sequence>MRKVYGDTSKNKKKLNKPRQKSATIPSSTPLQPGTRAPDFTLRSTPDKTVSLGEFRSRPVILAFYPADFSPVCGDEMALFNEILPEFNRFNAQLLGISVDNIWSHLAFSKARNLGFPLLSDFNPKGSVAQQYGVYRQGDGTAERALFVIDGDGVIRWSYVSPIGVNPGANGILAALESLDAKEEK</sequence>
<reference evidence="6 7" key="1">
    <citation type="journal article" date="2014" name="PLoS ONE">
        <title>Genome Sequence of Candidatus Nitrososphaera evergladensis from Group I.1b Enriched from Everglades Soil Reveals Novel Genomic Features of the Ammonia-Oxidizing Archaea.</title>
        <authorList>
            <person name="Zhalnina K.V."/>
            <person name="Dias R."/>
            <person name="Leonard M.T."/>
            <person name="Dorr de Quadros P."/>
            <person name="Camargo F.A."/>
            <person name="Drew J.C."/>
            <person name="Farmerie W.G."/>
            <person name="Daroub S.H."/>
            <person name="Triplett E.W."/>
        </authorList>
    </citation>
    <scope>NUCLEOTIDE SEQUENCE [LARGE SCALE GENOMIC DNA]</scope>
    <source>
        <strain evidence="6 7">SR1</strain>
    </source>
</reference>
<dbReference type="PANTHER" id="PTHR43110">
    <property type="entry name" value="THIOL PEROXIDASE"/>
    <property type="match status" value="1"/>
</dbReference>
<dbReference type="InterPro" id="IPR036249">
    <property type="entry name" value="Thioredoxin-like_sf"/>
</dbReference>
<dbReference type="HOGENOM" id="CLU_042529_14_2_2"/>
<keyword evidence="1 6" id="KW-0560">Oxidoreductase</keyword>
<dbReference type="GO" id="GO:0004601">
    <property type="term" value="F:peroxidase activity"/>
    <property type="evidence" value="ECO:0007669"/>
    <property type="project" value="UniProtKB-KW"/>
</dbReference>
<accession>A0A075MNX1</accession>
<dbReference type="PIRSF" id="PIRSF000239">
    <property type="entry name" value="AHPC"/>
    <property type="match status" value="1"/>
</dbReference>
<evidence type="ECO:0000256" key="2">
    <source>
        <dbReference type="ARBA" id="ARBA00023284"/>
    </source>
</evidence>
<dbReference type="AlphaFoldDB" id="A0A075MNX1"/>
<feature type="compositionally biased region" description="Basic residues" evidence="4">
    <location>
        <begin position="11"/>
        <end position="20"/>
    </location>
</feature>
<feature type="active site" description="Cysteine sulfenic acid (-SOH) intermediate; for peroxidase activity" evidence="3">
    <location>
        <position position="73"/>
    </location>
</feature>
<dbReference type="Gene3D" id="3.40.30.10">
    <property type="entry name" value="Glutaredoxin"/>
    <property type="match status" value="1"/>
</dbReference>
<evidence type="ECO:0000256" key="3">
    <source>
        <dbReference type="PIRSR" id="PIRSR000239-1"/>
    </source>
</evidence>
<dbReference type="PROSITE" id="PS51352">
    <property type="entry name" value="THIOREDOXIN_2"/>
    <property type="match status" value="1"/>
</dbReference>
<name>A0A075MNX1_9ARCH</name>
<evidence type="ECO:0000256" key="1">
    <source>
        <dbReference type="ARBA" id="ARBA00023002"/>
    </source>
</evidence>
<dbReference type="CDD" id="cd03018">
    <property type="entry name" value="PRX_AhpE_like"/>
    <property type="match status" value="1"/>
</dbReference>
<dbReference type="InterPro" id="IPR024706">
    <property type="entry name" value="Peroxiredoxin_AhpC-typ"/>
</dbReference>
<dbReference type="eggNOG" id="arCOG00310">
    <property type="taxonomic scope" value="Archaea"/>
</dbReference>
<evidence type="ECO:0000259" key="5">
    <source>
        <dbReference type="PROSITE" id="PS51352"/>
    </source>
</evidence>
<keyword evidence="7" id="KW-1185">Reference proteome</keyword>
<evidence type="ECO:0000313" key="7">
    <source>
        <dbReference type="Proteomes" id="UP000028194"/>
    </source>
</evidence>
<dbReference type="KEGG" id="nev:NTE_01148"/>
<dbReference type="InterPro" id="IPR050455">
    <property type="entry name" value="Tpx_Peroxidase_subfamily"/>
</dbReference>
<feature type="region of interest" description="Disordered" evidence="4">
    <location>
        <begin position="1"/>
        <end position="45"/>
    </location>
</feature>
<dbReference type="InterPro" id="IPR000866">
    <property type="entry name" value="AhpC/TSA"/>
</dbReference>
<keyword evidence="2" id="KW-0676">Redox-active center</keyword>
<evidence type="ECO:0000313" key="6">
    <source>
        <dbReference type="EMBL" id="AIF83221.1"/>
    </source>
</evidence>
<keyword evidence="6" id="KW-0575">Peroxidase</keyword>
<feature type="domain" description="Thioredoxin" evidence="5">
    <location>
        <begin position="31"/>
        <end position="181"/>
    </location>
</feature>
<dbReference type="STRING" id="1459636.NTE_01148"/>
<organism evidence="6 7">
    <name type="scientific">Candidatus Nitrososphaera evergladensis SR1</name>
    <dbReference type="NCBI Taxonomy" id="1459636"/>
    <lineage>
        <taxon>Archaea</taxon>
        <taxon>Nitrososphaerota</taxon>
        <taxon>Nitrososphaeria</taxon>
        <taxon>Nitrososphaerales</taxon>
        <taxon>Nitrososphaeraceae</taxon>
        <taxon>Nitrososphaera</taxon>
    </lineage>
</organism>